<dbReference type="InterPro" id="IPR036188">
    <property type="entry name" value="FAD/NAD-bd_sf"/>
</dbReference>
<dbReference type="PANTHER" id="PTHR10742:SF410">
    <property type="entry name" value="LYSINE-SPECIFIC HISTONE DEMETHYLASE 2"/>
    <property type="match status" value="1"/>
</dbReference>
<sequence length="428" mass="45844">MVERRDHIIIVGAGAAGLMAARELSRAGRKVTLLESRERCGGRIHPLAESVFGYRADAGAEFIHGEAPVTYQLLAEAGLSAQPIEGERWHVENGVLSRNDPADRQIGRLHEVLATLDEDITVTMLLEKHFAGAEFTDLRESVLGMVQGYDAADPDLASVFALREEWMGGDHGGQARIVGGYGVLLDHLVAECRARGVSFAFQSVVTAIEGAAEGAIVRCADGRTHRGDVVILTVPLPLLQTIALPAAMQGQVAAAADIGFGNVIKLLLRFERRWWTAMLAPDLSDMLFMLSDAAVPVWWTQHPNDHAVLTGWLAGPPTHDFAALDETTLIEAGLAALGDIFAKPVTVLRPALVAAHAFDWAKDPFARGAYSYATLATRDAQDVLTRWEGGPVLISGEALYRGRDMGTVEAALASGLATARRILGQGPA</sequence>
<evidence type="ECO:0000313" key="9">
    <source>
        <dbReference type="Proteomes" id="UP000886476"/>
    </source>
</evidence>
<keyword evidence="5" id="KW-0073">Auxin biosynthesis</keyword>
<dbReference type="Proteomes" id="UP000886476">
    <property type="component" value="Unassembled WGS sequence"/>
</dbReference>
<organism evidence="8 9">
    <name type="scientific">Bradyrhizobium aeschynomenes</name>
    <dbReference type="NCBI Taxonomy" id="2734909"/>
    <lineage>
        <taxon>Bacteria</taxon>
        <taxon>Pseudomonadati</taxon>
        <taxon>Pseudomonadota</taxon>
        <taxon>Alphaproteobacteria</taxon>
        <taxon>Hyphomicrobiales</taxon>
        <taxon>Nitrobacteraceae</taxon>
        <taxon>Bradyrhizobium</taxon>
    </lineage>
</organism>
<evidence type="ECO:0000256" key="6">
    <source>
        <dbReference type="ARBA" id="ARBA00047321"/>
    </source>
</evidence>
<dbReference type="Pfam" id="PF01593">
    <property type="entry name" value="Amino_oxidase"/>
    <property type="match status" value="1"/>
</dbReference>
<accession>A0ABX2CEW2</accession>
<dbReference type="RefSeq" id="WP_172111843.1">
    <property type="nucleotide sequence ID" value="NZ_JABFDN010000005.1"/>
</dbReference>
<dbReference type="SUPFAM" id="SSF54373">
    <property type="entry name" value="FAD-linked reductases, C-terminal domain"/>
    <property type="match status" value="1"/>
</dbReference>
<evidence type="ECO:0000256" key="3">
    <source>
        <dbReference type="ARBA" id="ARBA00012535"/>
    </source>
</evidence>
<evidence type="ECO:0000256" key="5">
    <source>
        <dbReference type="ARBA" id="ARBA00023070"/>
    </source>
</evidence>
<dbReference type="Gene3D" id="3.50.50.60">
    <property type="entry name" value="FAD/NAD(P)-binding domain"/>
    <property type="match status" value="1"/>
</dbReference>
<evidence type="ECO:0000256" key="1">
    <source>
        <dbReference type="ARBA" id="ARBA00004814"/>
    </source>
</evidence>
<dbReference type="PANTHER" id="PTHR10742">
    <property type="entry name" value="FLAVIN MONOAMINE OXIDASE"/>
    <property type="match status" value="1"/>
</dbReference>
<gene>
    <name evidence="8" type="ORF">HL667_17260</name>
</gene>
<reference evidence="8" key="1">
    <citation type="submission" date="2020-05" db="EMBL/GenBank/DDBJ databases">
        <title>Nod-independent and nitrogen-fixing Bradyrhizobium aeschynomene sp. nov. isolated from nodules of Aeschynomene indica.</title>
        <authorList>
            <person name="Zhang Z."/>
        </authorList>
    </citation>
    <scope>NUCLEOTIDE SEQUENCE</scope>
    <source>
        <strain evidence="8">83012</strain>
    </source>
</reference>
<name>A0ABX2CEW2_9BRAD</name>
<protein>
    <recommendedName>
        <fullName evidence="4">Tryptophan 2-monooxygenase</fullName>
        <ecNumber evidence="3">1.13.12.3</ecNumber>
    </recommendedName>
</protein>
<dbReference type="InterPro" id="IPR050281">
    <property type="entry name" value="Flavin_monoamine_oxidase"/>
</dbReference>
<evidence type="ECO:0000259" key="7">
    <source>
        <dbReference type="Pfam" id="PF01593"/>
    </source>
</evidence>
<dbReference type="InterPro" id="IPR002937">
    <property type="entry name" value="Amino_oxidase"/>
</dbReference>
<evidence type="ECO:0000256" key="4">
    <source>
        <dbReference type="ARBA" id="ARBA00017871"/>
    </source>
</evidence>
<comment type="caution">
    <text evidence="8">The sequence shown here is derived from an EMBL/GenBank/DDBJ whole genome shotgun (WGS) entry which is preliminary data.</text>
</comment>
<dbReference type="PRINTS" id="PR00420">
    <property type="entry name" value="RNGMNOXGNASE"/>
</dbReference>
<dbReference type="SUPFAM" id="SSF51905">
    <property type="entry name" value="FAD/NAD(P)-binding domain"/>
    <property type="match status" value="1"/>
</dbReference>
<dbReference type="EC" id="1.13.12.3" evidence="3"/>
<dbReference type="EMBL" id="JABFDN010000005">
    <property type="protein sequence ID" value="NPU66754.1"/>
    <property type="molecule type" value="Genomic_DNA"/>
</dbReference>
<comment type="pathway">
    <text evidence="1">Plant hormone metabolism; auxin biosynthesis.</text>
</comment>
<feature type="domain" description="Amine oxidase" evidence="7">
    <location>
        <begin position="16"/>
        <end position="423"/>
    </location>
</feature>
<comment type="catalytic activity">
    <reaction evidence="6">
        <text>L-tryptophan + O2 = indole-3-acetamide + CO2 + H2O</text>
        <dbReference type="Rhea" id="RHEA:16165"/>
        <dbReference type="ChEBI" id="CHEBI:15377"/>
        <dbReference type="ChEBI" id="CHEBI:15379"/>
        <dbReference type="ChEBI" id="CHEBI:16031"/>
        <dbReference type="ChEBI" id="CHEBI:16526"/>
        <dbReference type="ChEBI" id="CHEBI:57912"/>
        <dbReference type="EC" id="1.13.12.3"/>
    </reaction>
</comment>
<keyword evidence="9" id="KW-1185">Reference proteome</keyword>
<evidence type="ECO:0000313" key="8">
    <source>
        <dbReference type="EMBL" id="NPU66754.1"/>
    </source>
</evidence>
<comment type="similarity">
    <text evidence="2">Belongs to the tryptophan 2-monooxygenase family.</text>
</comment>
<evidence type="ECO:0000256" key="2">
    <source>
        <dbReference type="ARBA" id="ARBA00005833"/>
    </source>
</evidence>
<proteinExistence type="inferred from homology"/>